<proteinExistence type="inferred from homology"/>
<dbReference type="PANTHER" id="PTHR30537">
    <property type="entry name" value="HTH-TYPE TRANSCRIPTIONAL REGULATOR"/>
    <property type="match status" value="1"/>
</dbReference>
<evidence type="ECO:0000313" key="7">
    <source>
        <dbReference type="Proteomes" id="UP000284605"/>
    </source>
</evidence>
<dbReference type="CDD" id="cd08432">
    <property type="entry name" value="PBP2_GcdR_TrpI_HvrB_AmpR_like"/>
    <property type="match status" value="1"/>
</dbReference>
<dbReference type="Proteomes" id="UP000284605">
    <property type="component" value="Unassembled WGS sequence"/>
</dbReference>
<accession>A0A418W9R9</accession>
<organism evidence="6 7">
    <name type="scientific">Oleomonas cavernae</name>
    <dbReference type="NCBI Taxonomy" id="2320859"/>
    <lineage>
        <taxon>Bacteria</taxon>
        <taxon>Pseudomonadati</taxon>
        <taxon>Pseudomonadota</taxon>
        <taxon>Alphaproteobacteria</taxon>
        <taxon>Acetobacterales</taxon>
        <taxon>Acetobacteraceae</taxon>
        <taxon>Oleomonas</taxon>
    </lineage>
</organism>
<evidence type="ECO:0000256" key="4">
    <source>
        <dbReference type="ARBA" id="ARBA00023163"/>
    </source>
</evidence>
<dbReference type="InterPro" id="IPR058163">
    <property type="entry name" value="LysR-type_TF_proteobact-type"/>
</dbReference>
<keyword evidence="3" id="KW-0238">DNA-binding</keyword>
<dbReference type="EMBL" id="QYUK01000011">
    <property type="protein sequence ID" value="RJF86760.1"/>
    <property type="molecule type" value="Genomic_DNA"/>
</dbReference>
<dbReference type="Gene3D" id="1.10.10.10">
    <property type="entry name" value="Winged helix-like DNA-binding domain superfamily/Winged helix DNA-binding domain"/>
    <property type="match status" value="1"/>
</dbReference>
<dbReference type="GO" id="GO:0003700">
    <property type="term" value="F:DNA-binding transcription factor activity"/>
    <property type="evidence" value="ECO:0007669"/>
    <property type="project" value="InterPro"/>
</dbReference>
<keyword evidence="2" id="KW-0805">Transcription regulation</keyword>
<dbReference type="GO" id="GO:0006351">
    <property type="term" value="P:DNA-templated transcription"/>
    <property type="evidence" value="ECO:0007669"/>
    <property type="project" value="TreeGrafter"/>
</dbReference>
<evidence type="ECO:0000256" key="3">
    <source>
        <dbReference type="ARBA" id="ARBA00023125"/>
    </source>
</evidence>
<comment type="similarity">
    <text evidence="1">Belongs to the LysR transcriptional regulatory family.</text>
</comment>
<dbReference type="Pfam" id="PF03466">
    <property type="entry name" value="LysR_substrate"/>
    <property type="match status" value="1"/>
</dbReference>
<dbReference type="PROSITE" id="PS50931">
    <property type="entry name" value="HTH_LYSR"/>
    <property type="match status" value="1"/>
</dbReference>
<dbReference type="InterPro" id="IPR005119">
    <property type="entry name" value="LysR_subst-bd"/>
</dbReference>
<dbReference type="InterPro" id="IPR036388">
    <property type="entry name" value="WH-like_DNA-bd_sf"/>
</dbReference>
<evidence type="ECO:0000259" key="5">
    <source>
        <dbReference type="PROSITE" id="PS50931"/>
    </source>
</evidence>
<evidence type="ECO:0000256" key="1">
    <source>
        <dbReference type="ARBA" id="ARBA00009437"/>
    </source>
</evidence>
<dbReference type="PANTHER" id="PTHR30537:SF79">
    <property type="entry name" value="TRANSCRIPTIONAL REGULATOR-RELATED"/>
    <property type="match status" value="1"/>
</dbReference>
<dbReference type="AlphaFoldDB" id="A0A418W9R9"/>
<protein>
    <submittedName>
        <fullName evidence="6">LysR family transcriptional regulator</fullName>
    </submittedName>
</protein>
<name>A0A418W9R9_9PROT</name>
<sequence>MGTMRRLPPLRALEVFEAVCRFGGVARAGEELGVSPGAVSQQLRILEDHLGQALFNRDGRRLELTEPARAYFELVFEGFERLRDAHKVLDRNRDFEGLAISALPSLLLKWLAPRVYAWQQTRPYIDLRLESTHREGVLSDGSVDFRLTYGHGADLHRHTAELFTDSVVPVASPALAVAATPAQIAALPLIHIDWRPDHANGPAWADWFARAGVAYVEEAPPRGYSLSSVALDAAIAGQGVALGQRSFVAQDLRAGRLVALSDLALTMPAPYLVAWSETTMRKPGARDFLDWLIAEAAPFRTAA</sequence>
<evidence type="ECO:0000313" key="6">
    <source>
        <dbReference type="EMBL" id="RJF86760.1"/>
    </source>
</evidence>
<reference evidence="6 7" key="1">
    <citation type="submission" date="2018-09" db="EMBL/GenBank/DDBJ databases">
        <authorList>
            <person name="Zhu H."/>
        </authorList>
    </citation>
    <scope>NUCLEOTIDE SEQUENCE [LARGE SCALE GENOMIC DNA]</scope>
    <source>
        <strain evidence="6 7">K1W22B-8</strain>
    </source>
</reference>
<dbReference type="SUPFAM" id="SSF46785">
    <property type="entry name" value="Winged helix' DNA-binding domain"/>
    <property type="match status" value="1"/>
</dbReference>
<dbReference type="SUPFAM" id="SSF53850">
    <property type="entry name" value="Periplasmic binding protein-like II"/>
    <property type="match status" value="1"/>
</dbReference>
<dbReference type="GO" id="GO:0043565">
    <property type="term" value="F:sequence-specific DNA binding"/>
    <property type="evidence" value="ECO:0007669"/>
    <property type="project" value="TreeGrafter"/>
</dbReference>
<gene>
    <name evidence="6" type="ORF">D3874_06790</name>
</gene>
<dbReference type="Pfam" id="PF00126">
    <property type="entry name" value="HTH_1"/>
    <property type="match status" value="1"/>
</dbReference>
<feature type="domain" description="HTH lysR-type" evidence="5">
    <location>
        <begin position="8"/>
        <end position="65"/>
    </location>
</feature>
<dbReference type="InterPro" id="IPR000847">
    <property type="entry name" value="LysR_HTH_N"/>
</dbReference>
<keyword evidence="7" id="KW-1185">Reference proteome</keyword>
<comment type="caution">
    <text evidence="6">The sequence shown here is derived from an EMBL/GenBank/DDBJ whole genome shotgun (WGS) entry which is preliminary data.</text>
</comment>
<dbReference type="RefSeq" id="WP_119777404.1">
    <property type="nucleotide sequence ID" value="NZ_QYUK01000011.1"/>
</dbReference>
<dbReference type="OrthoDB" id="9794694at2"/>
<dbReference type="Gene3D" id="3.40.190.10">
    <property type="entry name" value="Periplasmic binding protein-like II"/>
    <property type="match status" value="2"/>
</dbReference>
<keyword evidence="4" id="KW-0804">Transcription</keyword>
<evidence type="ECO:0000256" key="2">
    <source>
        <dbReference type="ARBA" id="ARBA00023015"/>
    </source>
</evidence>
<dbReference type="InterPro" id="IPR036390">
    <property type="entry name" value="WH_DNA-bd_sf"/>
</dbReference>